<reference evidence="2" key="1">
    <citation type="submission" date="2021-04" db="EMBL/GenBank/DDBJ databases">
        <title>The complete genome sequence of Caulobacter sp. S6.</title>
        <authorList>
            <person name="Tang Y."/>
            <person name="Ouyang W."/>
            <person name="Liu Q."/>
            <person name="Huang B."/>
            <person name="Guo Z."/>
            <person name="Lei P."/>
        </authorList>
    </citation>
    <scope>NUCLEOTIDE SEQUENCE</scope>
    <source>
        <strain evidence="2">S6</strain>
    </source>
</reference>
<feature type="transmembrane region" description="Helical" evidence="1">
    <location>
        <begin position="350"/>
        <end position="369"/>
    </location>
</feature>
<dbReference type="Proteomes" id="UP000676409">
    <property type="component" value="Chromosome"/>
</dbReference>
<feature type="transmembrane region" description="Helical" evidence="1">
    <location>
        <begin position="263"/>
        <end position="284"/>
    </location>
</feature>
<keyword evidence="1" id="KW-0812">Transmembrane</keyword>
<dbReference type="KEGG" id="caul:KCG34_00700"/>
<accession>A0A975G0Q0</accession>
<evidence type="ECO:0000313" key="3">
    <source>
        <dbReference type="Proteomes" id="UP000676409"/>
    </source>
</evidence>
<feature type="transmembrane region" description="Helical" evidence="1">
    <location>
        <begin position="139"/>
        <end position="156"/>
    </location>
</feature>
<sequence>MSAPLASSQPSRLADAWMLWAASLVVTLIVGVQFLRHDQAMLRTLGDTDDAMRLVRVRTLLAGQGWWDQWIGRLQPPQGTIMHWSRLLDGGLAATVRAVEVVLPPDRAELWTRTFWPLAWILPAAAASLSIAHRIAGRAGLFAGALVLVADPWAFIQFQPGRIDHHNVQIALTLAAAALALGAERGAWRGAAAGFASALCLAIGIEALAFHAFIGAGLAVGLVLGDRRAPAARAYGFSLAGGAFGLFLIQTPPSRWPVSACDALGANLVAGLVAAGLGLGLVSLMKVGARTRLLGVAVAGLVTAIVYLALDPACIHGPMAAVDPRLRPFWFDRIEELQPWTILIRTDPAAAVRVLCIAASTALAAAILVWRKRLDLGLATLLACAGLAVAATLAVLRQEDYAFAFGLPLVAAAAASLTSGRNPLLLATVSLALSPAASMAAAERLWPVRASPSPNERCYEVAAYQRLAAQPEGLVLADINLGPFILAQTPHSALAAPYHRMTWGVLAAHYALGAPPGEAEAQVRALGVRYIVECGALIRVGPGSFETTLRRGPPPPWLRPLSEPGEALQIYAVEPLAQHPPKER</sequence>
<proteinExistence type="predicted"/>
<feature type="transmembrane region" description="Helical" evidence="1">
    <location>
        <begin position="234"/>
        <end position="251"/>
    </location>
</feature>
<feature type="transmembrane region" description="Helical" evidence="1">
    <location>
        <begin position="376"/>
        <end position="395"/>
    </location>
</feature>
<feature type="transmembrane region" description="Helical" evidence="1">
    <location>
        <begin position="194"/>
        <end position="222"/>
    </location>
</feature>
<dbReference type="AlphaFoldDB" id="A0A975G0Q0"/>
<feature type="transmembrane region" description="Helical" evidence="1">
    <location>
        <begin position="291"/>
        <end position="310"/>
    </location>
</feature>
<protein>
    <submittedName>
        <fullName evidence="2">Uncharacterized protein</fullName>
    </submittedName>
</protein>
<gene>
    <name evidence="2" type="ORF">KCG34_00700</name>
</gene>
<dbReference type="RefSeq" id="WP_211938499.1">
    <property type="nucleotide sequence ID" value="NZ_CP073078.1"/>
</dbReference>
<evidence type="ECO:0000313" key="2">
    <source>
        <dbReference type="EMBL" id="QUD88449.1"/>
    </source>
</evidence>
<organism evidence="2 3">
    <name type="scientific">Phenylobacterium montanum</name>
    <dbReference type="NCBI Taxonomy" id="2823693"/>
    <lineage>
        <taxon>Bacteria</taxon>
        <taxon>Pseudomonadati</taxon>
        <taxon>Pseudomonadota</taxon>
        <taxon>Alphaproteobacteria</taxon>
        <taxon>Caulobacterales</taxon>
        <taxon>Caulobacteraceae</taxon>
        <taxon>Phenylobacterium</taxon>
    </lineage>
</organism>
<keyword evidence="1" id="KW-0472">Membrane</keyword>
<feature type="transmembrane region" description="Helical" evidence="1">
    <location>
        <begin position="17"/>
        <end position="35"/>
    </location>
</feature>
<keyword evidence="1" id="KW-1133">Transmembrane helix</keyword>
<keyword evidence="3" id="KW-1185">Reference proteome</keyword>
<dbReference type="EMBL" id="CP073078">
    <property type="protein sequence ID" value="QUD88449.1"/>
    <property type="molecule type" value="Genomic_DNA"/>
</dbReference>
<evidence type="ECO:0000256" key="1">
    <source>
        <dbReference type="SAM" id="Phobius"/>
    </source>
</evidence>
<name>A0A975G0Q0_9CAUL</name>